<dbReference type="Proteomes" id="UP000007797">
    <property type="component" value="Unassembled WGS sequence"/>
</dbReference>
<dbReference type="Gene3D" id="3.80.10.10">
    <property type="entry name" value="Ribonuclease Inhibitor"/>
    <property type="match status" value="1"/>
</dbReference>
<keyword evidence="2" id="KW-1185">Reference proteome</keyword>
<reference evidence="2" key="1">
    <citation type="journal article" date="2011" name="Genome Res.">
        <title>Phylogeny-wide analysis of social amoeba genomes highlights ancient origins for complex intercellular communication.</title>
        <authorList>
            <person name="Heidel A.J."/>
            <person name="Lawal H.M."/>
            <person name="Felder M."/>
            <person name="Schilde C."/>
            <person name="Helps N.R."/>
            <person name="Tunggal B."/>
            <person name="Rivero F."/>
            <person name="John U."/>
            <person name="Schleicher M."/>
            <person name="Eichinger L."/>
            <person name="Platzer M."/>
            <person name="Noegel A.A."/>
            <person name="Schaap P."/>
            <person name="Gloeckner G."/>
        </authorList>
    </citation>
    <scope>NUCLEOTIDE SEQUENCE [LARGE SCALE GENOMIC DNA]</scope>
    <source>
        <strain evidence="2">SH3</strain>
    </source>
</reference>
<evidence type="ECO:0000313" key="1">
    <source>
        <dbReference type="EMBL" id="EGG19063.1"/>
    </source>
</evidence>
<organism evidence="1 2">
    <name type="scientific">Cavenderia fasciculata</name>
    <name type="common">Slime mold</name>
    <name type="synonym">Dictyostelium fasciculatum</name>
    <dbReference type="NCBI Taxonomy" id="261658"/>
    <lineage>
        <taxon>Eukaryota</taxon>
        <taxon>Amoebozoa</taxon>
        <taxon>Evosea</taxon>
        <taxon>Eumycetozoa</taxon>
        <taxon>Dictyostelia</taxon>
        <taxon>Acytosteliales</taxon>
        <taxon>Cavenderiaceae</taxon>
        <taxon>Cavenderia</taxon>
    </lineage>
</organism>
<proteinExistence type="predicted"/>
<gene>
    <name evidence="1" type="ORF">DFA_02307</name>
</gene>
<dbReference type="InterPro" id="IPR032675">
    <property type="entry name" value="LRR_dom_sf"/>
</dbReference>
<evidence type="ECO:0000313" key="2">
    <source>
        <dbReference type="Proteomes" id="UP000007797"/>
    </source>
</evidence>
<dbReference type="GeneID" id="14871249"/>
<sequence>MSILKLSNLLLLNIIKETDSNIDIICLLLTCKQFYHSSSLKRLIRFKGIRVIDDKGKISKKFLATVFRFNINSFKDILKNSIPDQQVLLLVDHENYPYWIHPYIFAPVEEEENRVDKRNITTALLGDYEPTLINSIYKIPSIETLYIDPHDHDGTLDLGSISLLPNLERLSICSNSFKLGQHSSLKSLTLDVYNIYSQRPYLSSLGLKFISLTELTIKSAFVLGFESSLLPRNLTSLSLKLLDMPPRDMFNSLTSLTSLEIDFERIELLIEEDQEEERPHQFLDFNNLHCLKTLLLDDFKYAIEVSVPPSLQYLRLWSNHIHIAPPSTSLPMLEKLYVLENGLVGGRINPLSYPSLKKLGIFECDNTIPSNLIPSTLEKLKIHKLTLADDIILDQVVFPPSLTSLSIFGDNEPVPNNLPASLIKLKQNVQKAPTVPLPNHLKKLVLGLEFRKDINLLKEDFILLSPYPPNLETFNIIESTGSLKIGIPPTIKYLSLTLSPNPRESSNCIATHSISSRIPKPIDDDQTQQQLWLPPNTTHLTCQLNHTWHHSKWAFRLDKVINHTNVRYLSITIQDNYDLQFSIQRLDPDNRNVLVLETQSLTGGIITQLKRKNNIDQQQQLYSYLFTL</sequence>
<accession>F4PZ34</accession>
<dbReference type="OrthoDB" id="24459at2759"/>
<dbReference type="EMBL" id="GL883016">
    <property type="protein sequence ID" value="EGG19063.1"/>
    <property type="molecule type" value="Genomic_DNA"/>
</dbReference>
<dbReference type="KEGG" id="dfa:DFA_02307"/>
<name>F4PZ34_CACFS</name>
<dbReference type="RefSeq" id="XP_004366696.1">
    <property type="nucleotide sequence ID" value="XM_004366639.1"/>
</dbReference>
<dbReference type="SUPFAM" id="SSF52058">
    <property type="entry name" value="L domain-like"/>
    <property type="match status" value="1"/>
</dbReference>
<protein>
    <submittedName>
        <fullName evidence="1">Uncharacterized protein</fullName>
    </submittedName>
</protein>
<dbReference type="AlphaFoldDB" id="F4PZ34"/>